<dbReference type="InterPro" id="IPR032523">
    <property type="entry name" value="CcmF_C"/>
</dbReference>
<feature type="transmembrane region" description="Helical" evidence="3">
    <location>
        <begin position="502"/>
        <end position="525"/>
    </location>
</feature>
<evidence type="ECO:0000259" key="4">
    <source>
        <dbReference type="Pfam" id="PF01578"/>
    </source>
</evidence>
<feature type="transmembrane region" description="Helical" evidence="3">
    <location>
        <begin position="209"/>
        <end position="233"/>
    </location>
</feature>
<feature type="transmembrane region" description="Helical" evidence="3">
    <location>
        <begin position="12"/>
        <end position="29"/>
    </location>
</feature>
<dbReference type="Proteomes" id="UP000241848">
    <property type="component" value="Unassembled WGS sequence"/>
</dbReference>
<evidence type="ECO:0000256" key="2">
    <source>
        <dbReference type="ARBA" id="ARBA00022748"/>
    </source>
</evidence>
<evidence type="ECO:0000256" key="1">
    <source>
        <dbReference type="ARBA" id="ARBA00009186"/>
    </source>
</evidence>
<feature type="domain" description="Cytochrome c assembly protein" evidence="4">
    <location>
        <begin position="94"/>
        <end position="297"/>
    </location>
</feature>
<sequence>MTAPMVGDFAFKWAFLMAIYASMAGLWACQRRSSLRLQQSVRGAIIALAVSLSTAVLILEHLFVAGDYAVRAVYDHTDRTLPLLYKMAALWGGDCGSVLFWAWILSLYLAFIAARATVAPRLLTSTVLAVATPLEIFFTGLLIWVVNPFATVWPHAVNGAGLDPLLRNPVMLVHPPAMYTGLIGMVIPLAYLLSGLLRRLPWPQWIGAVRVWMLFSWLWLSAALILGGMWAYLELGWGGYWEWDPVENAALLPWLTATACLHALQVEERRGQHRWWTALLAAATFLLTLIGTYITRSGVLKNSVHAFTGTGIGSYFAGLFLVSLVTIAVIFVMRRDMLDDRGPAQVDGMAKESVYRLLETTIVIMAALVLAGTFYPVITQTLSHQTIILRQGFFNQSVSPLFLLIIGLMGIAPIMSWQQNSWPVLTAQTGSLAASGLVGVAVAFLGGDRTPLSLVGVFVITTALASMLREFYRAGRARSVGLGFWQGLWSAFVAHRRRYGGYMAHLAFLLVALGVLGSHTNALALTRTLRPGQFITVAGYRLYYRGIASRPRFSGLSTQAVLVVSYHGRSWISRPGLAFYAGSAAPVADPSIHEGFMQDLYVVVDAISAHQAVLLHVMINPCVLWIWSGLPLLVAGAGLALSGRRSARLSIVHDHALGPTTHDTPIGSDGL</sequence>
<dbReference type="AlphaFoldDB" id="A0A2T2WPB0"/>
<feature type="transmembrane region" description="Helical" evidence="3">
    <location>
        <begin position="122"/>
        <end position="146"/>
    </location>
</feature>
<name>A0A2T2WPB0_9FIRM</name>
<keyword evidence="3" id="KW-0472">Membrane</keyword>
<dbReference type="GO" id="GO:0016020">
    <property type="term" value="C:membrane"/>
    <property type="evidence" value="ECO:0007669"/>
    <property type="project" value="InterPro"/>
</dbReference>
<dbReference type="PANTHER" id="PTHR43653">
    <property type="entry name" value="CYTOCHROME C ASSEMBLY PROTEIN-RELATED"/>
    <property type="match status" value="1"/>
</dbReference>
<feature type="domain" description="Cytochrome c-type biogenesis protein CcmF C-terminal" evidence="5">
    <location>
        <begin position="329"/>
        <end position="644"/>
    </location>
</feature>
<dbReference type="Pfam" id="PF01578">
    <property type="entry name" value="Cytochrom_C_asm"/>
    <property type="match status" value="1"/>
</dbReference>
<evidence type="ECO:0000256" key="3">
    <source>
        <dbReference type="SAM" id="Phobius"/>
    </source>
</evidence>
<gene>
    <name evidence="6" type="ORF">C7B45_00205</name>
</gene>
<comment type="similarity">
    <text evidence="1">Belongs to the CcmF/CycK/Ccl1/NrfE/CcsA family.</text>
</comment>
<dbReference type="GO" id="GO:0017004">
    <property type="term" value="P:cytochrome complex assembly"/>
    <property type="evidence" value="ECO:0007669"/>
    <property type="project" value="UniProtKB-KW"/>
</dbReference>
<protein>
    <submittedName>
        <fullName evidence="6">Cytochrome C assembly protein</fullName>
    </submittedName>
</protein>
<reference evidence="6 7" key="1">
    <citation type="journal article" date="2014" name="BMC Genomics">
        <title>Comparison of environmental and isolate Sulfobacillus genomes reveals diverse carbon, sulfur, nitrogen, and hydrogen metabolisms.</title>
        <authorList>
            <person name="Justice N.B."/>
            <person name="Norman A."/>
            <person name="Brown C.T."/>
            <person name="Singh A."/>
            <person name="Thomas B.C."/>
            <person name="Banfield J.F."/>
        </authorList>
    </citation>
    <scope>NUCLEOTIDE SEQUENCE [LARGE SCALE GENOMIC DNA]</scope>
    <source>
        <strain evidence="6">AMDSBA3</strain>
    </source>
</reference>
<feature type="transmembrane region" description="Helical" evidence="3">
    <location>
        <begin position="398"/>
        <end position="417"/>
    </location>
</feature>
<feature type="transmembrane region" description="Helical" evidence="3">
    <location>
        <begin position="424"/>
        <end position="445"/>
    </location>
</feature>
<feature type="transmembrane region" description="Helical" evidence="3">
    <location>
        <begin position="451"/>
        <end position="468"/>
    </location>
</feature>
<dbReference type="PRINTS" id="PR01410">
    <property type="entry name" value="CCBIOGENESIS"/>
</dbReference>
<dbReference type="EMBL" id="PXYV01000001">
    <property type="protein sequence ID" value="PSR24077.1"/>
    <property type="molecule type" value="Genomic_DNA"/>
</dbReference>
<dbReference type="InterPro" id="IPR002541">
    <property type="entry name" value="Cyt_c_assembly"/>
</dbReference>
<feature type="transmembrane region" description="Helical" evidence="3">
    <location>
        <begin position="177"/>
        <end position="197"/>
    </location>
</feature>
<comment type="caution">
    <text evidence="6">The sequence shown here is derived from an EMBL/GenBank/DDBJ whole genome shotgun (WGS) entry which is preliminary data.</text>
</comment>
<dbReference type="InterPro" id="IPR003567">
    <property type="entry name" value="Cyt_c_biogenesis"/>
</dbReference>
<accession>A0A2T2WPB0</accession>
<keyword evidence="2" id="KW-0201">Cytochrome c-type biogenesis</keyword>
<dbReference type="GO" id="GO:0020037">
    <property type="term" value="F:heme binding"/>
    <property type="evidence" value="ECO:0007669"/>
    <property type="project" value="InterPro"/>
</dbReference>
<evidence type="ECO:0000313" key="6">
    <source>
        <dbReference type="EMBL" id="PSR24077.1"/>
    </source>
</evidence>
<dbReference type="PANTHER" id="PTHR43653:SF1">
    <property type="entry name" value="CYTOCHROME C-TYPE BIOGENESIS PROTEIN CCMF"/>
    <property type="match status" value="1"/>
</dbReference>
<feature type="transmembrane region" description="Helical" evidence="3">
    <location>
        <begin position="276"/>
        <end position="295"/>
    </location>
</feature>
<dbReference type="Pfam" id="PF16327">
    <property type="entry name" value="CcmF_C"/>
    <property type="match status" value="1"/>
</dbReference>
<proteinExistence type="inferred from homology"/>
<evidence type="ECO:0000313" key="7">
    <source>
        <dbReference type="Proteomes" id="UP000241848"/>
    </source>
</evidence>
<organism evidence="6 7">
    <name type="scientific">Sulfobacillus acidophilus</name>
    <dbReference type="NCBI Taxonomy" id="53633"/>
    <lineage>
        <taxon>Bacteria</taxon>
        <taxon>Bacillati</taxon>
        <taxon>Bacillota</taxon>
        <taxon>Clostridia</taxon>
        <taxon>Eubacteriales</taxon>
        <taxon>Clostridiales Family XVII. Incertae Sedis</taxon>
        <taxon>Sulfobacillus</taxon>
    </lineage>
</organism>
<feature type="transmembrane region" description="Helical" evidence="3">
    <location>
        <begin position="354"/>
        <end position="378"/>
    </location>
</feature>
<feature type="transmembrane region" description="Helical" evidence="3">
    <location>
        <begin position="83"/>
        <end position="110"/>
    </location>
</feature>
<evidence type="ECO:0000259" key="5">
    <source>
        <dbReference type="Pfam" id="PF16327"/>
    </source>
</evidence>
<keyword evidence="3" id="KW-0812">Transmembrane</keyword>
<dbReference type="GO" id="GO:0015232">
    <property type="term" value="F:heme transmembrane transporter activity"/>
    <property type="evidence" value="ECO:0007669"/>
    <property type="project" value="InterPro"/>
</dbReference>
<keyword evidence="3" id="KW-1133">Transmembrane helix</keyword>
<feature type="transmembrane region" description="Helical" evidence="3">
    <location>
        <begin position="315"/>
        <end position="333"/>
    </location>
</feature>
<feature type="transmembrane region" description="Helical" evidence="3">
    <location>
        <begin position="41"/>
        <end position="63"/>
    </location>
</feature>